<protein>
    <recommendedName>
        <fullName evidence="5">Glycosyl transferase family 1</fullName>
    </recommendedName>
</protein>
<evidence type="ECO:0000259" key="2">
    <source>
        <dbReference type="Pfam" id="PF13439"/>
    </source>
</evidence>
<gene>
    <name evidence="3" type="ORF">L288_04660</name>
</gene>
<dbReference type="PANTHER" id="PTHR12526:SF630">
    <property type="entry name" value="GLYCOSYLTRANSFERASE"/>
    <property type="match status" value="1"/>
</dbReference>
<dbReference type="PATRIC" id="fig|1329909.3.peg.890"/>
<sequence>MSPKRRAPSTSCWRASSMADFTGRRPRLLHIHGSFSLGGKEARAVRLMNLWGDRAHHSIVSADPDAMDARAAIDPAIRVDYPSPPQLKGRPGLARFRSIARFLPGFDLILTYNWGAMDAVMAHRICAPFMRLPPLIHHEDGFNVDEAAGLKPERNLYRRIAFQGSCAIVVPSTKLEGIAQSVWRQPDRKVRLIRNGIDVARYAVPPAPEAIPGLVRSPGKLLAGTLAGLRPVKNIPRLVRAIAPHKERLQLVVVGEGPEKDAILAEAGRQGISDLHLAGFLPDPWRYIGLLDIFALSSDSEQFPISLVEAMAAGLPVASMDVGDVMQMVAPENRGFVVKDEHALADALAVLTSDAGLRARLGEANRLRARRDFDETSMVDAYAALYGRALSSPDILR</sequence>
<dbReference type="AlphaFoldDB" id="T0HD89"/>
<dbReference type="Pfam" id="PF00534">
    <property type="entry name" value="Glycos_transf_1"/>
    <property type="match status" value="1"/>
</dbReference>
<comment type="caution">
    <text evidence="3">The sequence shown here is derived from an EMBL/GenBank/DDBJ whole genome shotgun (WGS) entry which is preliminary data.</text>
</comment>
<dbReference type="SUPFAM" id="SSF53756">
    <property type="entry name" value="UDP-Glycosyltransferase/glycogen phosphorylase"/>
    <property type="match status" value="1"/>
</dbReference>
<dbReference type="EMBL" id="ATHO01000040">
    <property type="protein sequence ID" value="EQB10108.1"/>
    <property type="molecule type" value="Genomic_DNA"/>
</dbReference>
<feature type="domain" description="Glycosyl transferase family 1" evidence="1">
    <location>
        <begin position="219"/>
        <end position="366"/>
    </location>
</feature>
<feature type="domain" description="Glycosyltransferase subfamily 4-like N-terminal" evidence="2">
    <location>
        <begin position="38"/>
        <end position="201"/>
    </location>
</feature>
<dbReference type="Pfam" id="PF13439">
    <property type="entry name" value="Glyco_transf_4"/>
    <property type="match status" value="1"/>
</dbReference>
<dbReference type="GO" id="GO:0016757">
    <property type="term" value="F:glycosyltransferase activity"/>
    <property type="evidence" value="ECO:0007669"/>
    <property type="project" value="InterPro"/>
</dbReference>
<evidence type="ECO:0000259" key="1">
    <source>
        <dbReference type="Pfam" id="PF00534"/>
    </source>
</evidence>
<dbReference type="InterPro" id="IPR001296">
    <property type="entry name" value="Glyco_trans_1"/>
</dbReference>
<dbReference type="Gene3D" id="3.40.50.2000">
    <property type="entry name" value="Glycogen Phosphorylase B"/>
    <property type="match status" value="2"/>
</dbReference>
<reference evidence="3 4" key="1">
    <citation type="journal article" date="2013" name="Genome Announc.">
        <title>Draft Genome Sequence of Sphingobium quisquiliarum Strain P25T, a Novel Hexachlorocyclohexane (HCH)-Degrading Bacterium Isolated from an HCH Dumpsite.</title>
        <authorList>
            <person name="Kumar Singh A."/>
            <person name="Sangwan N."/>
            <person name="Sharma A."/>
            <person name="Gupta V."/>
            <person name="Khurana J.P."/>
            <person name="Lal R."/>
        </authorList>
    </citation>
    <scope>NUCLEOTIDE SEQUENCE [LARGE SCALE GENOMIC DNA]</scope>
    <source>
        <strain evidence="3 4">P25</strain>
    </source>
</reference>
<name>T0HD89_9SPHN</name>
<accession>T0HD89</accession>
<dbReference type="Proteomes" id="UP000015525">
    <property type="component" value="Unassembled WGS sequence"/>
</dbReference>
<keyword evidence="4" id="KW-1185">Reference proteome</keyword>
<evidence type="ECO:0000313" key="4">
    <source>
        <dbReference type="Proteomes" id="UP000015525"/>
    </source>
</evidence>
<dbReference type="PANTHER" id="PTHR12526">
    <property type="entry name" value="GLYCOSYLTRANSFERASE"/>
    <property type="match status" value="1"/>
</dbReference>
<organism evidence="3 4">
    <name type="scientific">Sphingobium quisquiliarum P25</name>
    <dbReference type="NCBI Taxonomy" id="1329909"/>
    <lineage>
        <taxon>Bacteria</taxon>
        <taxon>Pseudomonadati</taxon>
        <taxon>Pseudomonadota</taxon>
        <taxon>Alphaproteobacteria</taxon>
        <taxon>Sphingomonadales</taxon>
        <taxon>Sphingomonadaceae</taxon>
        <taxon>Sphingobium</taxon>
    </lineage>
</organism>
<evidence type="ECO:0000313" key="3">
    <source>
        <dbReference type="EMBL" id="EQB10108.1"/>
    </source>
</evidence>
<evidence type="ECO:0008006" key="5">
    <source>
        <dbReference type="Google" id="ProtNLM"/>
    </source>
</evidence>
<dbReference type="CDD" id="cd03801">
    <property type="entry name" value="GT4_PimA-like"/>
    <property type="match status" value="1"/>
</dbReference>
<dbReference type="InterPro" id="IPR028098">
    <property type="entry name" value="Glyco_trans_4-like_N"/>
</dbReference>
<proteinExistence type="predicted"/>